<gene>
    <name evidence="1" type="ORF">SDC9_204184</name>
</gene>
<organism evidence="1">
    <name type="scientific">bioreactor metagenome</name>
    <dbReference type="NCBI Taxonomy" id="1076179"/>
    <lineage>
        <taxon>unclassified sequences</taxon>
        <taxon>metagenomes</taxon>
        <taxon>ecological metagenomes</taxon>
    </lineage>
</organism>
<evidence type="ECO:0000313" key="1">
    <source>
        <dbReference type="EMBL" id="MPN56494.1"/>
    </source>
</evidence>
<reference evidence="1" key="1">
    <citation type="submission" date="2019-08" db="EMBL/GenBank/DDBJ databases">
        <authorList>
            <person name="Kucharzyk K."/>
            <person name="Murdoch R.W."/>
            <person name="Higgins S."/>
            <person name="Loffler F."/>
        </authorList>
    </citation>
    <scope>NUCLEOTIDE SEQUENCE</scope>
</reference>
<dbReference type="EMBL" id="VSSQ01126882">
    <property type="protein sequence ID" value="MPN56494.1"/>
    <property type="molecule type" value="Genomic_DNA"/>
</dbReference>
<comment type="caution">
    <text evidence="1">The sequence shown here is derived from an EMBL/GenBank/DDBJ whole genome shotgun (WGS) entry which is preliminary data.</text>
</comment>
<name>A0A645J7P7_9ZZZZ</name>
<sequence>MHRPVGEADAVVLLEYLQKMGEAGGAVGVLVQPLDQLPRILRYGGGGLAALVAVAEPGYVFALAPLHVLQQRLTGASQPRPAPPDGRVGAAEVDDILCRGVLFLFVRSQILQFHLIHPPRGGLRRSAPSSTRVSCRFSPLGPIVGPRRSRKMQRLLDWV</sequence>
<protein>
    <submittedName>
        <fullName evidence="1">Uncharacterized protein</fullName>
    </submittedName>
</protein>
<accession>A0A645J7P7</accession>
<proteinExistence type="predicted"/>
<dbReference type="AlphaFoldDB" id="A0A645J7P7"/>